<keyword evidence="3" id="KW-1185">Reference proteome</keyword>
<dbReference type="EMBL" id="LJZO01000067">
    <property type="protein sequence ID" value="ROV88453.1"/>
    <property type="molecule type" value="Genomic_DNA"/>
</dbReference>
<gene>
    <name evidence="2" type="ORF">VSDG_09249</name>
</gene>
<proteinExistence type="predicted"/>
<dbReference type="Proteomes" id="UP000284375">
    <property type="component" value="Unassembled WGS sequence"/>
</dbReference>
<dbReference type="AlphaFoldDB" id="A0A423VBY2"/>
<name>A0A423VBY2_CYTCH</name>
<evidence type="ECO:0000313" key="3">
    <source>
        <dbReference type="Proteomes" id="UP000284375"/>
    </source>
</evidence>
<evidence type="ECO:0000256" key="1">
    <source>
        <dbReference type="SAM" id="MobiDB-lite"/>
    </source>
</evidence>
<feature type="region of interest" description="Disordered" evidence="1">
    <location>
        <begin position="77"/>
        <end position="104"/>
    </location>
</feature>
<reference evidence="2 3" key="1">
    <citation type="submission" date="2015-09" db="EMBL/GenBank/DDBJ databases">
        <title>Host preference determinants of Valsa canker pathogens revealed by comparative genomics.</title>
        <authorList>
            <person name="Yin Z."/>
            <person name="Huang L."/>
        </authorList>
    </citation>
    <scope>NUCLEOTIDE SEQUENCE [LARGE SCALE GENOMIC DNA]</scope>
    <source>
        <strain evidence="2 3">YSFL</strain>
    </source>
</reference>
<protein>
    <submittedName>
        <fullName evidence="2">Uncharacterized protein</fullName>
    </submittedName>
</protein>
<evidence type="ECO:0000313" key="2">
    <source>
        <dbReference type="EMBL" id="ROV88453.1"/>
    </source>
</evidence>
<sequence>MDHDQSLPLHGRIVPHAQQIVLHTAHWRTNGIGALQLLDTFKALASSADPDTLPQAEEPAYLTLSIEEVLDPLTRTPYAQVPGRHGRHDRHDRLPRHQGILPTPSACPTRVTEVLTADAKTEEEQERGKMVPERIQLAAFALLSIPNEEY</sequence>
<comment type="caution">
    <text evidence="2">The sequence shown here is derived from an EMBL/GenBank/DDBJ whole genome shotgun (WGS) entry which is preliminary data.</text>
</comment>
<feature type="compositionally biased region" description="Basic residues" evidence="1">
    <location>
        <begin position="84"/>
        <end position="96"/>
    </location>
</feature>
<accession>A0A423VBY2</accession>
<organism evidence="2 3">
    <name type="scientific">Cytospora chrysosperma</name>
    <name type="common">Cytospora canker fungus</name>
    <name type="synonym">Sphaeria chrysosperma</name>
    <dbReference type="NCBI Taxonomy" id="252740"/>
    <lineage>
        <taxon>Eukaryota</taxon>
        <taxon>Fungi</taxon>
        <taxon>Dikarya</taxon>
        <taxon>Ascomycota</taxon>
        <taxon>Pezizomycotina</taxon>
        <taxon>Sordariomycetes</taxon>
        <taxon>Sordariomycetidae</taxon>
        <taxon>Diaporthales</taxon>
        <taxon>Cytosporaceae</taxon>
        <taxon>Cytospora</taxon>
    </lineage>
</organism>
<dbReference type="OrthoDB" id="2548233at2759"/>